<dbReference type="AlphaFoldDB" id="A0A7G8TEW3"/>
<name>A0A7G8TEW3_9FIRM</name>
<dbReference type="InterPro" id="IPR006059">
    <property type="entry name" value="SBP"/>
</dbReference>
<proteinExistence type="predicted"/>
<feature type="signal peptide" evidence="2">
    <location>
        <begin position="1"/>
        <end position="24"/>
    </location>
</feature>
<dbReference type="PANTHER" id="PTHR43649">
    <property type="entry name" value="ARABINOSE-BINDING PROTEIN-RELATED"/>
    <property type="match status" value="1"/>
</dbReference>
<feature type="compositionally biased region" description="Polar residues" evidence="1">
    <location>
        <begin position="28"/>
        <end position="37"/>
    </location>
</feature>
<dbReference type="SUPFAM" id="SSF53850">
    <property type="entry name" value="Periplasmic binding protein-like II"/>
    <property type="match status" value="1"/>
</dbReference>
<feature type="compositionally biased region" description="Low complexity" evidence="1">
    <location>
        <begin position="38"/>
        <end position="48"/>
    </location>
</feature>
<gene>
    <name evidence="3" type="ORF">HCR03_08050</name>
</gene>
<dbReference type="Gene3D" id="3.40.190.10">
    <property type="entry name" value="Periplasmic binding protein-like II"/>
    <property type="match status" value="2"/>
</dbReference>
<evidence type="ECO:0000256" key="1">
    <source>
        <dbReference type="SAM" id="MobiDB-lite"/>
    </source>
</evidence>
<dbReference type="EMBL" id="CP060286">
    <property type="protein sequence ID" value="QNK42154.1"/>
    <property type="molecule type" value="Genomic_DNA"/>
</dbReference>
<protein>
    <submittedName>
        <fullName evidence="3">Extracellular solute-binding protein</fullName>
    </submittedName>
</protein>
<dbReference type="KEGG" id="cfem:HCR03_08050"/>
<accession>A0A7G8TEW3</accession>
<sequence length="441" mass="47577">MKAKHLFAGILSLSVLLTTVTACAGSPNAGSAQSAENPSQAGSASSSAPAEKITLTFWNNYTNDTQHTMENTIKQWNSDHPNIQIEASSTENNAYKTKIKTAIAADSAPDIIYTWAGGFTEPFVKAGKILPLDDYLNDGTKDKLLSGALTNITFDGKVYGLTYNQQAGALYVNNDLFKQNGVKVPTTFDELLTAVKTFKSKGITPMTVGEKDEWPGMWYYDMIALREGGAQLCLDALNKKESYDQTAFADAAQKLQDLVDAGAFPKDVLGVTRDESVAMFTQGKIPMYFGGNFDAQVIDDSLKGKVSAVKFPTIAGAKGTDTEYLGGGADALCVSANSKHKDEAVQAIKYLASEFSSGMYLTGGGLPEWKYDSLDQSKIDPLSKEIMDNIVKGSTGSVPAWDLYLTGDDAQTHLDLVQSLFGKQISPQDFAKQMQQKVNKS</sequence>
<feature type="chain" id="PRO_5028930118" evidence="2">
    <location>
        <begin position="25"/>
        <end position="441"/>
    </location>
</feature>
<dbReference type="Pfam" id="PF01547">
    <property type="entry name" value="SBP_bac_1"/>
    <property type="match status" value="1"/>
</dbReference>
<evidence type="ECO:0000256" key="2">
    <source>
        <dbReference type="SAM" id="SignalP"/>
    </source>
</evidence>
<keyword evidence="2" id="KW-0732">Signal</keyword>
<dbReference type="PROSITE" id="PS51257">
    <property type="entry name" value="PROKAR_LIPOPROTEIN"/>
    <property type="match status" value="1"/>
</dbReference>
<feature type="region of interest" description="Disordered" evidence="1">
    <location>
        <begin position="27"/>
        <end position="48"/>
    </location>
</feature>
<dbReference type="InterPro" id="IPR050490">
    <property type="entry name" value="Bact_solute-bd_prot1"/>
</dbReference>
<dbReference type="RefSeq" id="WP_187037536.1">
    <property type="nucleotide sequence ID" value="NZ_CP060286.1"/>
</dbReference>
<reference evidence="3 4" key="1">
    <citation type="submission" date="2020-08" db="EMBL/GenBank/DDBJ databases">
        <title>The isolate Caproiciproducens sp. 7D4C2 produces n-caproate at mildly acidic conditions from hexoses: genome and rBOX comparison with related strains and chain-elongating bacteria.</title>
        <authorList>
            <person name="Esquivel-Elizondo S."/>
            <person name="Bagci C."/>
            <person name="Temovska M."/>
            <person name="Jeon B.S."/>
            <person name="Bessarab I."/>
            <person name="Williams R.B.H."/>
            <person name="Huson D.H."/>
            <person name="Angenent L.T."/>
        </authorList>
    </citation>
    <scope>NUCLEOTIDE SEQUENCE [LARGE SCALE GENOMIC DNA]</scope>
    <source>
        <strain evidence="3 4">7D4C2</strain>
    </source>
</reference>
<dbReference type="Proteomes" id="UP000515909">
    <property type="component" value="Chromosome"/>
</dbReference>
<dbReference type="PANTHER" id="PTHR43649:SF14">
    <property type="entry name" value="BLR3389 PROTEIN"/>
    <property type="match status" value="1"/>
</dbReference>
<organism evidence="3 4">
    <name type="scientific">Caproicibacter fermentans</name>
    <dbReference type="NCBI Taxonomy" id="2576756"/>
    <lineage>
        <taxon>Bacteria</taxon>
        <taxon>Bacillati</taxon>
        <taxon>Bacillota</taxon>
        <taxon>Clostridia</taxon>
        <taxon>Eubacteriales</taxon>
        <taxon>Acutalibacteraceae</taxon>
        <taxon>Caproicibacter</taxon>
    </lineage>
</organism>
<evidence type="ECO:0000313" key="3">
    <source>
        <dbReference type="EMBL" id="QNK42154.1"/>
    </source>
</evidence>
<evidence type="ECO:0000313" key="4">
    <source>
        <dbReference type="Proteomes" id="UP000515909"/>
    </source>
</evidence>